<dbReference type="PANTHER" id="PTHR43420:SF52">
    <property type="entry name" value="N-ACETYLTRANSFERASE YODP"/>
    <property type="match status" value="1"/>
</dbReference>
<proteinExistence type="predicted"/>
<evidence type="ECO:0000256" key="2">
    <source>
        <dbReference type="ARBA" id="ARBA00023315"/>
    </source>
</evidence>
<protein>
    <submittedName>
        <fullName evidence="4">Putative beta-lysine N-acetyltransferase</fullName>
    </submittedName>
</protein>
<dbReference type="PROSITE" id="PS51186">
    <property type="entry name" value="GNAT"/>
    <property type="match status" value="1"/>
</dbReference>
<dbReference type="InterPro" id="IPR000182">
    <property type="entry name" value="GNAT_dom"/>
</dbReference>
<organism evidence="4 5">
    <name type="scientific">Cytobacillus oceanisediminis</name>
    <dbReference type="NCBI Taxonomy" id="665099"/>
    <lineage>
        <taxon>Bacteria</taxon>
        <taxon>Bacillati</taxon>
        <taxon>Bacillota</taxon>
        <taxon>Bacilli</taxon>
        <taxon>Bacillales</taxon>
        <taxon>Bacillaceae</taxon>
        <taxon>Cytobacillus</taxon>
    </lineage>
</organism>
<keyword evidence="1 4" id="KW-0808">Transferase</keyword>
<dbReference type="CDD" id="cd04301">
    <property type="entry name" value="NAT_SF"/>
    <property type="match status" value="1"/>
</dbReference>
<dbReference type="InterPro" id="IPR050680">
    <property type="entry name" value="YpeA/RimI_acetyltransf"/>
</dbReference>
<gene>
    <name evidence="4" type="ORF">IQ19_01699</name>
</gene>
<evidence type="ECO:0000313" key="5">
    <source>
        <dbReference type="Proteomes" id="UP000318667"/>
    </source>
</evidence>
<dbReference type="EMBL" id="VLKI01000003">
    <property type="protein sequence ID" value="TWH89269.1"/>
    <property type="molecule type" value="Genomic_DNA"/>
</dbReference>
<evidence type="ECO:0000256" key="1">
    <source>
        <dbReference type="ARBA" id="ARBA00022679"/>
    </source>
</evidence>
<dbReference type="Gene3D" id="3.40.630.30">
    <property type="match status" value="1"/>
</dbReference>
<dbReference type="GO" id="GO:0008080">
    <property type="term" value="F:N-acetyltransferase activity"/>
    <property type="evidence" value="ECO:0007669"/>
    <property type="project" value="InterPro"/>
</dbReference>
<reference evidence="4 5" key="1">
    <citation type="journal article" date="2015" name="Stand. Genomic Sci.">
        <title>Genomic Encyclopedia of Bacterial and Archaeal Type Strains, Phase III: the genomes of soil and plant-associated and newly described type strains.</title>
        <authorList>
            <person name="Whitman W.B."/>
            <person name="Woyke T."/>
            <person name="Klenk H.P."/>
            <person name="Zhou Y."/>
            <person name="Lilburn T.G."/>
            <person name="Beck B.J."/>
            <person name="De Vos P."/>
            <person name="Vandamme P."/>
            <person name="Eisen J.A."/>
            <person name="Garrity G."/>
            <person name="Hugenholtz P."/>
            <person name="Kyrpides N.C."/>
        </authorList>
    </citation>
    <scope>NUCLEOTIDE SEQUENCE [LARGE SCALE GENOMIC DNA]</scope>
    <source>
        <strain evidence="4 5">CGMCC 1.10115</strain>
    </source>
</reference>
<dbReference type="InterPro" id="IPR022525">
    <property type="entry name" value="GNAT_AblB"/>
</dbReference>
<keyword evidence="2" id="KW-0012">Acyltransferase</keyword>
<dbReference type="PANTHER" id="PTHR43420">
    <property type="entry name" value="ACETYLTRANSFERASE"/>
    <property type="match status" value="1"/>
</dbReference>
<accession>A0A562K1F9</accession>
<dbReference type="SUPFAM" id="SSF55729">
    <property type="entry name" value="Acyl-CoA N-acyltransferases (Nat)"/>
    <property type="match status" value="1"/>
</dbReference>
<evidence type="ECO:0000259" key="3">
    <source>
        <dbReference type="PROSITE" id="PS51186"/>
    </source>
</evidence>
<dbReference type="Proteomes" id="UP000318667">
    <property type="component" value="Unassembled WGS sequence"/>
</dbReference>
<dbReference type="OrthoDB" id="9790652at2"/>
<name>A0A562K1F9_9BACI</name>
<dbReference type="GeneID" id="65402919"/>
<comment type="caution">
    <text evidence="4">The sequence shown here is derived from an EMBL/GenBank/DDBJ whole genome shotgun (WGS) entry which is preliminary data.</text>
</comment>
<dbReference type="NCBIfam" id="TIGR03827">
    <property type="entry name" value="GNAT_ablB"/>
    <property type="match status" value="1"/>
</dbReference>
<evidence type="ECO:0000313" key="4">
    <source>
        <dbReference type="EMBL" id="TWH89269.1"/>
    </source>
</evidence>
<dbReference type="AlphaFoldDB" id="A0A562K1F9"/>
<keyword evidence="5" id="KW-1185">Reference proteome</keyword>
<dbReference type="InterPro" id="IPR016181">
    <property type="entry name" value="Acyl_CoA_acyltransferase"/>
</dbReference>
<feature type="domain" description="N-acetyltransferase" evidence="3">
    <location>
        <begin position="131"/>
        <end position="282"/>
    </location>
</feature>
<dbReference type="Pfam" id="PF00583">
    <property type="entry name" value="Acetyltransf_1"/>
    <property type="match status" value="1"/>
</dbReference>
<sequence>MNSTASIKTVKKENFSAEMYIDPFNKRLRVDNYLGNLQEVIREAEAAAKAQQSEKLIFRGRAENYAALLAHGFQCEAIIDGYFLGSDQYFFCKYYSDERRTSGHWIAEDSIVKNILALERNRDVIMPPSEYKLKKITQVDAEKLAALYREVFQIYPTPLHDPAYIKKTIQEGTIYYAFQYGEDLVSAASAEVNLFYKNAELTDCATLPSHRKHGLMKILLEKLEEDLQSQGIYCAYSIARALSFGMNAVLHQLGYTYRGRLLNNCYIFDKLENMNVWVKDLAASSNEFD</sequence>
<dbReference type="RefSeq" id="WP_144541826.1">
    <property type="nucleotide sequence ID" value="NZ_CBCSDC010000006.1"/>
</dbReference>